<comment type="similarity">
    <text evidence="1 11">Belongs to the thiolase-like superfamily. Beta-ketoacyl-ACP synthases family.</text>
</comment>
<evidence type="ECO:0000259" key="14">
    <source>
        <dbReference type="PROSITE" id="PS52004"/>
    </source>
</evidence>
<dbReference type="InterPro" id="IPR018201">
    <property type="entry name" value="Ketoacyl_synth_AS"/>
</dbReference>
<dbReference type="Gene3D" id="3.40.47.10">
    <property type="match status" value="2"/>
</dbReference>
<dbReference type="STRING" id="1196081.A0A364L5N5"/>
<dbReference type="RefSeq" id="XP_040735599.1">
    <property type="nucleotide sequence ID" value="XM_040879753.1"/>
</dbReference>
<dbReference type="EC" id="2.3.1.41" evidence="2"/>
<dbReference type="PROSITE" id="PS51505">
    <property type="entry name" value="SCA7"/>
    <property type="match status" value="1"/>
</dbReference>
<comment type="caution">
    <text evidence="15">The sequence shown here is derived from an EMBL/GenBank/DDBJ whole genome shotgun (WGS) entry which is preliminary data.</text>
</comment>
<feature type="domain" description="SCA7" evidence="13">
    <location>
        <begin position="723"/>
        <end position="789"/>
    </location>
</feature>
<gene>
    <name evidence="15" type="ORF">BHQ10_007095</name>
</gene>
<dbReference type="GeneID" id="63796311"/>
<keyword evidence="16" id="KW-1185">Reference proteome</keyword>
<dbReference type="NCBIfam" id="NF005589">
    <property type="entry name" value="PRK07314.1"/>
    <property type="match status" value="1"/>
</dbReference>
<feature type="compositionally biased region" description="Basic and acidic residues" evidence="12">
    <location>
        <begin position="644"/>
        <end position="661"/>
    </location>
</feature>
<feature type="region of interest" description="Disordered" evidence="12">
    <location>
        <begin position="784"/>
        <end position="808"/>
    </location>
</feature>
<dbReference type="PANTHER" id="PTHR11712">
    <property type="entry name" value="POLYKETIDE SYNTHASE-RELATED"/>
    <property type="match status" value="1"/>
</dbReference>
<evidence type="ECO:0000256" key="4">
    <source>
        <dbReference type="ARBA" id="ARBA00022516"/>
    </source>
</evidence>
<dbReference type="InterPro" id="IPR016039">
    <property type="entry name" value="Thiolase-like"/>
</dbReference>
<evidence type="ECO:0000256" key="9">
    <source>
        <dbReference type="ARBA" id="ARBA00023160"/>
    </source>
</evidence>
<feature type="compositionally biased region" description="Polar residues" evidence="12">
    <location>
        <begin position="863"/>
        <end position="883"/>
    </location>
</feature>
<dbReference type="InterPro" id="IPR014030">
    <property type="entry name" value="Ketoacyl_synth_N"/>
</dbReference>
<feature type="compositionally biased region" description="Acidic residues" evidence="12">
    <location>
        <begin position="662"/>
        <end position="671"/>
    </location>
</feature>
<dbReference type="InterPro" id="IPR014031">
    <property type="entry name" value="Ketoacyl_synth_C"/>
</dbReference>
<dbReference type="Pfam" id="PF02801">
    <property type="entry name" value="Ketoacyl-synt_C"/>
    <property type="match status" value="1"/>
</dbReference>
<dbReference type="PANTHER" id="PTHR11712:SF336">
    <property type="entry name" value="3-OXOACYL-[ACYL-CARRIER-PROTEIN] SYNTHASE, MITOCHONDRIAL"/>
    <property type="match status" value="1"/>
</dbReference>
<dbReference type="NCBIfam" id="TIGR03150">
    <property type="entry name" value="fabF"/>
    <property type="match status" value="1"/>
</dbReference>
<dbReference type="PROSITE" id="PS00606">
    <property type="entry name" value="KS3_1"/>
    <property type="match status" value="1"/>
</dbReference>
<feature type="compositionally biased region" description="Low complexity" evidence="12">
    <location>
        <begin position="884"/>
        <end position="897"/>
    </location>
</feature>
<protein>
    <recommendedName>
        <fullName evidence="2">beta-ketoacyl-[acyl-carrier-protein] synthase I</fullName>
        <ecNumber evidence="2">2.3.1.41</ecNumber>
    </recommendedName>
</protein>
<dbReference type="Pfam" id="PF00109">
    <property type="entry name" value="ketoacyl-synt"/>
    <property type="match status" value="1"/>
</dbReference>
<evidence type="ECO:0000259" key="13">
    <source>
        <dbReference type="PROSITE" id="PS51505"/>
    </source>
</evidence>
<sequence length="930" mass="99653">MRRVVVTGLGAVTPLGVGIRRTWSRLLDGHCGIVNVADRHPRFAEIPAQIAAIVPSGTRKEGGWTASEWLSRDVYTTFFSYGRKVDQVLMGSKEERKMARFAQFAMAATEEALEDAAWRPTSDEQREATGVCLGSGIGNFDQIYNTVVDFENKGYKKVSPLFVPKLLINMGAGHISMRYGFMGPNHAATTACTTGAHSIGDAARFIAFGDADVMVTGGAESCIHPLALGGFARARSLATDFNDNPTKASRPFDADRQGFVVGEGAAVMVLEELEHAKARGAHIYAEFKGYGTSGDAFHITAPKENGAGALAAMRKALKHANIPPCAIDYINAHATSTAVGDAAENTAIKALLLDSTGGQGKQRSSDINVSGTKGAIGHLLGGAGAIEAIFSVLAIHENIMPPTINLETQTAEFDCNYAANEAQERKIDTALTNSRWIKQLRFPRDIKQATDRQPLSLFSNFTLAQYLATVSGDSCTGARLSFVSVLIPVYIIALSRDHGDGSRFVTLPDSRKFNHADNHPLGLASSSSSINFVDASGFKFSEKDSKPGKIKLKKQASGKGAKTGNKLEPQGDDADAPGSPDGSPVLPQMDAKTIAAFPSGRPREEELETVICKHCKRPQLKSTAVEHIRECLKAKQEKARKKKEARDAKNQAKFADTKDGDDKDDDKDEDGIGGQKTAKKGAVKGMADDGPKKGKKRKATEGEDEKDKEPKKKKKKEEPKPKVPKPKGPVDVEKQCGVPLPNGSQCARSLTCKSHSMGAKRAVPGRSLPYDMLLQAYQKKNQARQQKAAIDANAPLQDDFETNGPVDSDEERDAVMAAISRSHPQPLAVHTLMPTRKKYHYVRMKEMLSNVLGGARGGGLFSTGPTTNGEPNGIFQTESPTMASTSSSTLQDSSAGTDAALKKQANPQTTPINRPPSVATTPKTAVVATS</sequence>
<feature type="compositionally biased region" description="Low complexity" evidence="12">
    <location>
        <begin position="915"/>
        <end position="930"/>
    </location>
</feature>
<dbReference type="SUPFAM" id="SSF53901">
    <property type="entry name" value="Thiolase-like"/>
    <property type="match status" value="2"/>
</dbReference>
<feature type="region of interest" description="Disordered" evidence="12">
    <location>
        <begin position="859"/>
        <end position="930"/>
    </location>
</feature>
<evidence type="ECO:0000313" key="16">
    <source>
        <dbReference type="Proteomes" id="UP000249363"/>
    </source>
</evidence>
<dbReference type="Proteomes" id="UP000249363">
    <property type="component" value="Unassembled WGS sequence"/>
</dbReference>
<dbReference type="OrthoDB" id="5334845at2759"/>
<keyword evidence="6 11" id="KW-0808">Transferase</keyword>
<dbReference type="EMBL" id="MIKG01000014">
    <property type="protein sequence ID" value="RAO71083.1"/>
    <property type="molecule type" value="Genomic_DNA"/>
</dbReference>
<dbReference type="AlphaFoldDB" id="A0A364L5N5"/>
<reference evidence="15 16" key="1">
    <citation type="journal article" date="2017" name="Biotechnol. Biofuels">
        <title>Differential beta-glucosidase expression as a function of carbon source availability in Talaromyces amestolkiae: a genomic and proteomic approach.</title>
        <authorList>
            <person name="de Eugenio L.I."/>
            <person name="Mendez-Liter J.A."/>
            <person name="Nieto-Dominguez M."/>
            <person name="Alonso L."/>
            <person name="Gil-Munoz J."/>
            <person name="Barriuso J."/>
            <person name="Prieto A."/>
            <person name="Martinez M.J."/>
        </authorList>
    </citation>
    <scope>NUCLEOTIDE SEQUENCE [LARGE SCALE GENOMIC DNA]</scope>
    <source>
        <strain evidence="15 16">CIB</strain>
    </source>
</reference>
<keyword evidence="5" id="KW-0597">Phosphoprotein</keyword>
<dbReference type="SMART" id="SM00825">
    <property type="entry name" value="PKS_KS"/>
    <property type="match status" value="1"/>
</dbReference>
<evidence type="ECO:0000256" key="10">
    <source>
        <dbReference type="ARBA" id="ARBA00023315"/>
    </source>
</evidence>
<dbReference type="InterPro" id="IPR013243">
    <property type="entry name" value="SCA7_dom"/>
</dbReference>
<proteinExistence type="inferred from homology"/>
<evidence type="ECO:0000256" key="2">
    <source>
        <dbReference type="ARBA" id="ARBA00013191"/>
    </source>
</evidence>
<dbReference type="GO" id="GO:0005739">
    <property type="term" value="C:mitochondrion"/>
    <property type="evidence" value="ECO:0007669"/>
    <property type="project" value="TreeGrafter"/>
</dbReference>
<evidence type="ECO:0000313" key="15">
    <source>
        <dbReference type="EMBL" id="RAO71083.1"/>
    </source>
</evidence>
<dbReference type="InterPro" id="IPR000794">
    <property type="entry name" value="Beta-ketoacyl_synthase"/>
</dbReference>
<keyword evidence="4" id="KW-0444">Lipid biosynthesis</keyword>
<keyword evidence="9" id="KW-0275">Fatty acid biosynthesis</keyword>
<feature type="domain" description="Ketosynthase family 3 (KS3)" evidence="14">
    <location>
        <begin position="1"/>
        <end position="448"/>
    </location>
</feature>
<feature type="region of interest" description="Disordered" evidence="12">
    <location>
        <begin position="634"/>
        <end position="746"/>
    </location>
</feature>
<dbReference type="InterPro" id="IPR017568">
    <property type="entry name" value="3-oxoacyl-ACP_synth-2"/>
</dbReference>
<dbReference type="GO" id="GO:0006633">
    <property type="term" value="P:fatty acid biosynthetic process"/>
    <property type="evidence" value="ECO:0007669"/>
    <property type="project" value="UniProtKB-KW"/>
</dbReference>
<dbReference type="PROSITE" id="PS52004">
    <property type="entry name" value="KS3_2"/>
    <property type="match status" value="1"/>
</dbReference>
<keyword evidence="7" id="KW-0276">Fatty acid metabolism</keyword>
<dbReference type="CDD" id="cd00834">
    <property type="entry name" value="KAS_I_II"/>
    <property type="match status" value="1"/>
</dbReference>
<evidence type="ECO:0000256" key="6">
    <source>
        <dbReference type="ARBA" id="ARBA00022679"/>
    </source>
</evidence>
<accession>A0A364L5N5</accession>
<evidence type="ECO:0000256" key="3">
    <source>
        <dbReference type="ARBA" id="ARBA00022450"/>
    </source>
</evidence>
<dbReference type="InterPro" id="IPR020841">
    <property type="entry name" value="PKS_Beta-ketoAc_synthase_dom"/>
</dbReference>
<dbReference type="FunFam" id="3.40.47.10:FF:000009">
    <property type="entry name" value="3-oxoacyl-[acyl-carrier-protein] synthase 2"/>
    <property type="match status" value="1"/>
</dbReference>
<dbReference type="GO" id="GO:0004315">
    <property type="term" value="F:3-oxoacyl-[acyl-carrier-protein] synthase activity"/>
    <property type="evidence" value="ECO:0007669"/>
    <property type="project" value="UniProtKB-EC"/>
</dbReference>
<organism evidence="15 16">
    <name type="scientific">Talaromyces amestolkiae</name>
    <dbReference type="NCBI Taxonomy" id="1196081"/>
    <lineage>
        <taxon>Eukaryota</taxon>
        <taxon>Fungi</taxon>
        <taxon>Dikarya</taxon>
        <taxon>Ascomycota</taxon>
        <taxon>Pezizomycotina</taxon>
        <taxon>Eurotiomycetes</taxon>
        <taxon>Eurotiomycetidae</taxon>
        <taxon>Eurotiales</taxon>
        <taxon>Trichocomaceae</taxon>
        <taxon>Talaromyces</taxon>
        <taxon>Talaromyces sect. Talaromyces</taxon>
    </lineage>
</organism>
<keyword evidence="3" id="KW-0596">Phosphopantetheine</keyword>
<evidence type="ECO:0000256" key="11">
    <source>
        <dbReference type="RuleBase" id="RU003694"/>
    </source>
</evidence>
<feature type="region of interest" description="Disordered" evidence="12">
    <location>
        <begin position="546"/>
        <end position="587"/>
    </location>
</feature>
<feature type="compositionally biased region" description="Basic and acidic residues" evidence="12">
    <location>
        <begin position="699"/>
        <end position="721"/>
    </location>
</feature>
<evidence type="ECO:0000256" key="1">
    <source>
        <dbReference type="ARBA" id="ARBA00008467"/>
    </source>
</evidence>
<name>A0A364L5N5_TALAM</name>
<keyword evidence="10" id="KW-0012">Acyltransferase</keyword>
<keyword evidence="8" id="KW-0443">Lipid metabolism</keyword>
<evidence type="ECO:0000256" key="12">
    <source>
        <dbReference type="SAM" id="MobiDB-lite"/>
    </source>
</evidence>
<dbReference type="Pfam" id="PF08313">
    <property type="entry name" value="SCA7"/>
    <property type="match status" value="1"/>
</dbReference>
<evidence type="ECO:0000256" key="8">
    <source>
        <dbReference type="ARBA" id="ARBA00023098"/>
    </source>
</evidence>
<evidence type="ECO:0000256" key="5">
    <source>
        <dbReference type="ARBA" id="ARBA00022553"/>
    </source>
</evidence>
<evidence type="ECO:0000256" key="7">
    <source>
        <dbReference type="ARBA" id="ARBA00022832"/>
    </source>
</evidence>